<evidence type="ECO:0000313" key="4">
    <source>
        <dbReference type="EMBL" id="MCP9765529.1"/>
    </source>
</evidence>
<keyword evidence="1" id="KW-0328">Glycosyltransferase</keyword>
<keyword evidence="5" id="KW-1185">Reference proteome</keyword>
<dbReference type="EMBL" id="RJUF01000184">
    <property type="protein sequence ID" value="MCP9765529.1"/>
    <property type="molecule type" value="Genomic_DNA"/>
</dbReference>
<dbReference type="GO" id="GO:0016757">
    <property type="term" value="F:glycosyltransferase activity"/>
    <property type="evidence" value="ECO:0007669"/>
    <property type="project" value="UniProtKB-KW"/>
</dbReference>
<evidence type="ECO:0000313" key="5">
    <source>
        <dbReference type="Proteomes" id="UP001204144"/>
    </source>
</evidence>
<dbReference type="Gene3D" id="2.115.10.20">
    <property type="entry name" value="Glycosyl hydrolase domain, family 43"/>
    <property type="match status" value="1"/>
</dbReference>
<dbReference type="SUPFAM" id="SSF75005">
    <property type="entry name" value="Arabinanase/levansucrase/invertase"/>
    <property type="match status" value="1"/>
</dbReference>
<gene>
    <name evidence="4" type="ORF">EGI31_21550</name>
</gene>
<dbReference type="InterPro" id="IPR023296">
    <property type="entry name" value="Glyco_hydro_beta-prop_sf"/>
</dbReference>
<dbReference type="PANTHER" id="PTHR34106:SF5">
    <property type="entry name" value="GLYCOSIDASE"/>
    <property type="match status" value="1"/>
</dbReference>
<evidence type="ECO:0000256" key="3">
    <source>
        <dbReference type="ARBA" id="ARBA00024356"/>
    </source>
</evidence>
<dbReference type="InterPro" id="IPR007184">
    <property type="entry name" value="Mannoside_phosphorylase"/>
</dbReference>
<accession>A0AAE3H5D8</accession>
<keyword evidence="2" id="KW-0808">Transferase</keyword>
<evidence type="ECO:0000256" key="2">
    <source>
        <dbReference type="ARBA" id="ARBA00022679"/>
    </source>
</evidence>
<comment type="caution">
    <text evidence="4">The sequence shown here is derived from an EMBL/GenBank/DDBJ whole genome shotgun (WGS) entry which is preliminary data.</text>
</comment>
<dbReference type="Pfam" id="PF04041">
    <property type="entry name" value="Glyco_hydro_130"/>
    <property type="match status" value="1"/>
</dbReference>
<protein>
    <submittedName>
        <fullName evidence="4">Pesticidal protein Cry7Aa</fullName>
    </submittedName>
</protein>
<dbReference type="AlphaFoldDB" id="A0AAE3H5D8"/>
<comment type="similarity">
    <text evidence="3">Belongs to the glycosyl hydrolase 130 family.</text>
</comment>
<proteinExistence type="inferred from homology"/>
<organism evidence="4 5">
    <name type="scientific">Lacihabitans soyangensis</name>
    <dbReference type="NCBI Taxonomy" id="869394"/>
    <lineage>
        <taxon>Bacteria</taxon>
        <taxon>Pseudomonadati</taxon>
        <taxon>Bacteroidota</taxon>
        <taxon>Cytophagia</taxon>
        <taxon>Cytophagales</taxon>
        <taxon>Leadbetterellaceae</taxon>
        <taxon>Lacihabitans</taxon>
    </lineage>
</organism>
<reference evidence="4 5" key="1">
    <citation type="submission" date="2018-11" db="EMBL/GenBank/DDBJ databases">
        <title>Novel bacteria species description.</title>
        <authorList>
            <person name="Han J.-H."/>
        </authorList>
    </citation>
    <scope>NUCLEOTIDE SEQUENCE [LARGE SCALE GENOMIC DNA]</scope>
    <source>
        <strain evidence="4 5">KCTC23259</strain>
    </source>
</reference>
<sequence>MVEVIKQGILFEKTPIEFEDSGVLNPGVVQEGNIVHIFYRAVSFNNFSTIGYCKLEGPSTILKRNNTPIIVPEFEYESRGVEDPRVVKIDEIYYLSYTAYDGINALGALATSSDLIHWEKKGIIVPQLTYDEFNDLTDQKNILNDKYSRFNDQNHLQTNTNKEVLLWDKNLIFFPRKINGKFCFLHRIKPDIQILVSVESITDITKDFWQKYFLNFEDNILMSPKYDHEVSYIGGGCPPIETSEGWLFIYHGVKDSINGYVYSACAALLDLEHPNTEIARLPYPLFEPNRVWEINGEVNNVCFPTGTALFDDNLYIYYGAADERIAYASVSISALLKELKLNTIHHEKSKNV</sequence>
<dbReference type="PIRSF" id="PIRSF016202">
    <property type="entry name" value="PH1107"/>
    <property type="match status" value="1"/>
</dbReference>
<dbReference type="PANTHER" id="PTHR34106">
    <property type="entry name" value="GLYCOSIDASE"/>
    <property type="match status" value="1"/>
</dbReference>
<evidence type="ECO:0000256" key="1">
    <source>
        <dbReference type="ARBA" id="ARBA00022676"/>
    </source>
</evidence>
<dbReference type="Proteomes" id="UP001204144">
    <property type="component" value="Unassembled WGS sequence"/>
</dbReference>
<name>A0AAE3H5D8_9BACT</name>
<dbReference type="CDD" id="cd18614">
    <property type="entry name" value="GH130"/>
    <property type="match status" value="1"/>
</dbReference>